<organism evidence="3 4">
    <name type="scientific">Parachaetomium inaequale</name>
    <dbReference type="NCBI Taxonomy" id="2588326"/>
    <lineage>
        <taxon>Eukaryota</taxon>
        <taxon>Fungi</taxon>
        <taxon>Dikarya</taxon>
        <taxon>Ascomycota</taxon>
        <taxon>Pezizomycotina</taxon>
        <taxon>Sordariomycetes</taxon>
        <taxon>Sordariomycetidae</taxon>
        <taxon>Sordariales</taxon>
        <taxon>Chaetomiaceae</taxon>
        <taxon>Parachaetomium</taxon>
    </lineage>
</organism>
<dbReference type="InterPro" id="IPR045518">
    <property type="entry name" value="2EXR"/>
</dbReference>
<feature type="region of interest" description="Disordered" evidence="1">
    <location>
        <begin position="1"/>
        <end position="76"/>
    </location>
</feature>
<dbReference type="Proteomes" id="UP001303115">
    <property type="component" value="Unassembled WGS sequence"/>
</dbReference>
<dbReference type="AlphaFoldDB" id="A0AAN6SPL7"/>
<evidence type="ECO:0000259" key="2">
    <source>
        <dbReference type="Pfam" id="PF20150"/>
    </source>
</evidence>
<sequence>MSDSEESDHIGYLVAQSGDDEPGSEGPGSDDDMESGSGSESPPESNGFFDLEAADSDDERSGPDESDADQDHDGIEPYSEDYFFPQFKRLPFELRHRIWEFFCPDLIAKSHVFWFQANYDYGFSSVTIGEGPFLEQQTRPARAMLALHRETRELALKAFPDTLVFGSHGFVRFDSERDVVVLGSTETVMMNMEEMPPLPGFGEHIRHLAVDLGALDGLGDRSSAMFGAFENLETAYYLTHPTNHKPQHLRWCVSDLAKHYSVTTFEEQPGVGEDGQHLYCWPDIENPRAFAEADLPLGGLAGDLQNREDLVVIDFKEVTFNGAPIWPMVHFLWESGLRRFDDLRTWDGQGAIEWESSDEEDDEEPDEYESEGIDDSVINDDSLSSEDEHLIVLDDDDHSSQGEEAGEEGSGLDGAINLTGDDDENIARFSSPEQSSATLQGSDESAHESDRPAARPSRLKRPRGRVVESDSDDDSEDGGPRKRARTDTRSRPIVLSSDDEEDEQQKMRANRRARAVISEDEDDEDSENGNGNTGDVQDGRADWSSISSSEEEDEESDGGAAVAKPLSLAEKLQLHRERNPTPPSDDEDSEVEERAGDDYDARDYADFQDDEEANEVLDDEDDDHQYGVMGEDDDEGQDYEY</sequence>
<feature type="compositionally biased region" description="Acidic residues" evidence="1">
    <location>
        <begin position="18"/>
        <end position="34"/>
    </location>
</feature>
<feature type="compositionally biased region" description="Polar residues" evidence="1">
    <location>
        <begin position="431"/>
        <end position="443"/>
    </location>
</feature>
<feature type="compositionally biased region" description="Low complexity" evidence="1">
    <location>
        <begin position="35"/>
        <end position="45"/>
    </location>
</feature>
<feature type="compositionally biased region" description="Basic and acidic residues" evidence="1">
    <location>
        <begin position="444"/>
        <end position="453"/>
    </location>
</feature>
<evidence type="ECO:0000256" key="1">
    <source>
        <dbReference type="SAM" id="MobiDB-lite"/>
    </source>
</evidence>
<feature type="domain" description="2EXR" evidence="2">
    <location>
        <begin position="84"/>
        <end position="180"/>
    </location>
</feature>
<feature type="compositionally biased region" description="Basic and acidic residues" evidence="1">
    <location>
        <begin position="592"/>
        <end position="605"/>
    </location>
</feature>
<feature type="compositionally biased region" description="Basic and acidic residues" evidence="1">
    <location>
        <begin position="59"/>
        <end position="75"/>
    </location>
</feature>
<reference evidence="4" key="1">
    <citation type="journal article" date="2023" name="Mol. Phylogenet. Evol.">
        <title>Genome-scale phylogeny and comparative genomics of the fungal order Sordariales.</title>
        <authorList>
            <person name="Hensen N."/>
            <person name="Bonometti L."/>
            <person name="Westerberg I."/>
            <person name="Brannstrom I.O."/>
            <person name="Guillou S."/>
            <person name="Cros-Aarteil S."/>
            <person name="Calhoun S."/>
            <person name="Haridas S."/>
            <person name="Kuo A."/>
            <person name="Mondo S."/>
            <person name="Pangilinan J."/>
            <person name="Riley R."/>
            <person name="LaButti K."/>
            <person name="Andreopoulos B."/>
            <person name="Lipzen A."/>
            <person name="Chen C."/>
            <person name="Yan M."/>
            <person name="Daum C."/>
            <person name="Ng V."/>
            <person name="Clum A."/>
            <person name="Steindorff A."/>
            <person name="Ohm R.A."/>
            <person name="Martin F."/>
            <person name="Silar P."/>
            <person name="Natvig D.O."/>
            <person name="Lalanne C."/>
            <person name="Gautier V."/>
            <person name="Ament-Velasquez S.L."/>
            <person name="Kruys A."/>
            <person name="Hutchinson M.I."/>
            <person name="Powell A.J."/>
            <person name="Barry K."/>
            <person name="Miller A.N."/>
            <person name="Grigoriev I.V."/>
            <person name="Debuchy R."/>
            <person name="Gladieux P."/>
            <person name="Hiltunen Thoren M."/>
            <person name="Johannesson H."/>
        </authorList>
    </citation>
    <scope>NUCLEOTIDE SEQUENCE [LARGE SCALE GENOMIC DNA]</scope>
    <source>
        <strain evidence="4">CBS 284.82</strain>
    </source>
</reference>
<accession>A0AAN6SPL7</accession>
<dbReference type="PANTHER" id="PTHR35910:SF1">
    <property type="entry name" value="2EXR DOMAIN-CONTAINING PROTEIN"/>
    <property type="match status" value="1"/>
</dbReference>
<comment type="caution">
    <text evidence="3">The sequence shown here is derived from an EMBL/GenBank/DDBJ whole genome shotgun (WGS) entry which is preliminary data.</text>
</comment>
<protein>
    <recommendedName>
        <fullName evidence="2">2EXR domain-containing protein</fullName>
    </recommendedName>
</protein>
<gene>
    <name evidence="3" type="ORF">C8A01DRAFT_48778</name>
</gene>
<feature type="compositionally biased region" description="Acidic residues" evidence="1">
    <location>
        <begin position="630"/>
        <end position="641"/>
    </location>
</feature>
<dbReference type="Pfam" id="PF20150">
    <property type="entry name" value="2EXR"/>
    <property type="match status" value="1"/>
</dbReference>
<feature type="region of interest" description="Disordered" evidence="1">
    <location>
        <begin position="351"/>
        <end position="381"/>
    </location>
</feature>
<keyword evidence="4" id="KW-1185">Reference proteome</keyword>
<feature type="compositionally biased region" description="Acidic residues" evidence="1">
    <location>
        <begin position="518"/>
        <end position="527"/>
    </location>
</feature>
<feature type="compositionally biased region" description="Acidic residues" evidence="1">
    <location>
        <begin position="355"/>
        <end position="378"/>
    </location>
</feature>
<evidence type="ECO:0000313" key="4">
    <source>
        <dbReference type="Proteomes" id="UP001303115"/>
    </source>
</evidence>
<feature type="region of interest" description="Disordered" evidence="1">
    <location>
        <begin position="397"/>
        <end position="641"/>
    </location>
</feature>
<dbReference type="PANTHER" id="PTHR35910">
    <property type="entry name" value="2EXR DOMAIN-CONTAINING PROTEIN"/>
    <property type="match status" value="1"/>
</dbReference>
<name>A0AAN6SPL7_9PEZI</name>
<evidence type="ECO:0000313" key="3">
    <source>
        <dbReference type="EMBL" id="KAK4034948.1"/>
    </source>
</evidence>
<proteinExistence type="predicted"/>
<dbReference type="EMBL" id="MU854460">
    <property type="protein sequence ID" value="KAK4034948.1"/>
    <property type="molecule type" value="Genomic_DNA"/>
</dbReference>
<feature type="compositionally biased region" description="Acidic residues" evidence="1">
    <location>
        <begin position="606"/>
        <end position="623"/>
    </location>
</feature>